<keyword evidence="7 9" id="KW-1133">Transmembrane helix</keyword>
<evidence type="ECO:0000256" key="3">
    <source>
        <dbReference type="ARBA" id="ARBA00006263"/>
    </source>
</evidence>
<dbReference type="GO" id="GO:0048472">
    <property type="term" value="F:threonine-phosphate decarboxylase activity"/>
    <property type="evidence" value="ECO:0007669"/>
    <property type="project" value="InterPro"/>
</dbReference>
<keyword evidence="4 9" id="KW-1003">Cell membrane</keyword>
<reference evidence="11" key="1">
    <citation type="submission" date="2019-11" db="EMBL/GenBank/DDBJ databases">
        <title>Complete genome sequence of Corynebacterium kalinowskii 1959, a novel Corynebacterium species isolated from soil of a small paddock in Vilsendorf, Germany.</title>
        <authorList>
            <person name="Schaffert L."/>
            <person name="Ruwe M."/>
            <person name="Milse J."/>
            <person name="Hanuschka K."/>
            <person name="Ortseifen V."/>
            <person name="Droste J."/>
            <person name="Brandt D."/>
            <person name="Schlueter L."/>
            <person name="Kutter Y."/>
            <person name="Vinke S."/>
            <person name="Viehoefer P."/>
            <person name="Jacob L."/>
            <person name="Luebke N.-C."/>
            <person name="Schulte-Berndt E."/>
            <person name="Hain C."/>
            <person name="Linder M."/>
            <person name="Schmidt P."/>
            <person name="Wollenschlaeger L."/>
            <person name="Luttermann T."/>
            <person name="Thieme E."/>
            <person name="Hassa J."/>
            <person name="Haak M."/>
            <person name="Wittchen M."/>
            <person name="Mentz A."/>
            <person name="Persicke M."/>
            <person name="Busche T."/>
            <person name="Ruckert C."/>
        </authorList>
    </citation>
    <scope>NUCLEOTIDE SEQUENCE [LARGE SCALE GENOMIC DNA]</scope>
    <source>
        <strain evidence="11">1959</strain>
    </source>
</reference>
<comment type="pathway">
    <text evidence="2 9">Cofactor biosynthesis; adenosylcobalamin biosynthesis.</text>
</comment>
<dbReference type="RefSeq" id="WP_156192023.1">
    <property type="nucleotide sequence ID" value="NZ_CP046452.1"/>
</dbReference>
<name>A0A6B8V970_9CORY</name>
<evidence type="ECO:0000256" key="9">
    <source>
        <dbReference type="HAMAP-Rule" id="MF_00024"/>
    </source>
</evidence>
<gene>
    <name evidence="9" type="primary">cobD</name>
    <name evidence="10" type="ORF">CKALI_03810</name>
</gene>
<accession>A0A6B8V970</accession>
<comment type="function">
    <text evidence="9">Converts cobyric acid to cobinamide by the addition of aminopropanol on the F carboxylic group.</text>
</comment>
<dbReference type="NCBIfam" id="TIGR00380">
    <property type="entry name" value="cobal_cbiB"/>
    <property type="match status" value="1"/>
</dbReference>
<evidence type="ECO:0000256" key="8">
    <source>
        <dbReference type="ARBA" id="ARBA00023136"/>
    </source>
</evidence>
<dbReference type="UniPathway" id="UPA00148"/>
<evidence type="ECO:0000256" key="2">
    <source>
        <dbReference type="ARBA" id="ARBA00004953"/>
    </source>
</evidence>
<evidence type="ECO:0000256" key="4">
    <source>
        <dbReference type="ARBA" id="ARBA00022475"/>
    </source>
</evidence>
<dbReference type="PANTHER" id="PTHR34308:SF1">
    <property type="entry name" value="COBALAMIN BIOSYNTHESIS PROTEIN CBIB"/>
    <property type="match status" value="1"/>
</dbReference>
<evidence type="ECO:0000313" key="10">
    <source>
        <dbReference type="EMBL" id="QGU01642.1"/>
    </source>
</evidence>
<evidence type="ECO:0000256" key="7">
    <source>
        <dbReference type="ARBA" id="ARBA00022989"/>
    </source>
</evidence>
<keyword evidence="11" id="KW-1185">Reference proteome</keyword>
<dbReference type="AlphaFoldDB" id="A0A6B8V970"/>
<dbReference type="Proteomes" id="UP000427071">
    <property type="component" value="Chromosome"/>
</dbReference>
<dbReference type="PANTHER" id="PTHR34308">
    <property type="entry name" value="COBALAMIN BIOSYNTHESIS PROTEIN CBIB"/>
    <property type="match status" value="1"/>
</dbReference>
<comment type="caution">
    <text evidence="9">Lacks conserved residue(s) required for the propagation of feature annotation.</text>
</comment>
<dbReference type="HAMAP" id="MF_00024">
    <property type="entry name" value="CobD_CbiB"/>
    <property type="match status" value="1"/>
</dbReference>
<dbReference type="GO" id="GO:0009236">
    <property type="term" value="P:cobalamin biosynthetic process"/>
    <property type="evidence" value="ECO:0007669"/>
    <property type="project" value="UniProtKB-UniRule"/>
</dbReference>
<dbReference type="InterPro" id="IPR004485">
    <property type="entry name" value="Cobalamin_biosynth_CobD/CbiB"/>
</dbReference>
<evidence type="ECO:0000256" key="1">
    <source>
        <dbReference type="ARBA" id="ARBA00004651"/>
    </source>
</evidence>
<dbReference type="Pfam" id="PF03186">
    <property type="entry name" value="CobD_Cbib"/>
    <property type="match status" value="1"/>
</dbReference>
<evidence type="ECO:0000256" key="5">
    <source>
        <dbReference type="ARBA" id="ARBA00022573"/>
    </source>
</evidence>
<dbReference type="GO" id="GO:0015420">
    <property type="term" value="F:ABC-type vitamin B12 transporter activity"/>
    <property type="evidence" value="ECO:0007669"/>
    <property type="project" value="UniProtKB-UniRule"/>
</dbReference>
<keyword evidence="8 9" id="KW-0472">Membrane</keyword>
<comment type="similarity">
    <text evidence="3 9">Belongs to the CobD/CbiB family.</text>
</comment>
<comment type="subcellular location">
    <subcellularLocation>
        <location evidence="1 9">Cell membrane</location>
        <topology evidence="1 9">Multi-pass membrane protein</topology>
    </subcellularLocation>
</comment>
<sequence>MQNLAILAGLALDRVVGDPQRHHPVAYFGSFVSQAESKLYRDSKAAGACLVALTVTPVVAATYLAYRKAPTLTTAVTLWIALGGRTLEKTGINLANDLDSGNTDAARAWIPWLCSRDPQQLDEAGMARAAVESIAENTSDAAIAPIVWAALGGAPAVAFHRCVNTLDAMVGYQSERYRNFGWAAAKLDDVLAYLPARLTAATHVAVAASRSRGGQAITAWKRDAPKHPSPNAGPVEATAAGALGVQLGGETHYSYGVEHRPTLGAGPQPTVQTIREAVLLAQLTQGLVALFVVALPLHLVRRPIATALRRLIRR</sequence>
<evidence type="ECO:0000313" key="11">
    <source>
        <dbReference type="Proteomes" id="UP000427071"/>
    </source>
</evidence>
<protein>
    <recommendedName>
        <fullName evidence="9">Cobalamin biosynthesis protein CobD</fullName>
    </recommendedName>
</protein>
<keyword evidence="6 9" id="KW-0812">Transmembrane</keyword>
<proteinExistence type="inferred from homology"/>
<feature type="transmembrane region" description="Helical" evidence="9">
    <location>
        <begin position="277"/>
        <end position="300"/>
    </location>
</feature>
<dbReference type="EMBL" id="CP046452">
    <property type="protein sequence ID" value="QGU01642.1"/>
    <property type="molecule type" value="Genomic_DNA"/>
</dbReference>
<evidence type="ECO:0000256" key="6">
    <source>
        <dbReference type="ARBA" id="ARBA00022692"/>
    </source>
</evidence>
<keyword evidence="5 9" id="KW-0169">Cobalamin biosynthesis</keyword>
<organism evidence="10 11">
    <name type="scientific">Corynebacterium kalinowskii</name>
    <dbReference type="NCBI Taxonomy" id="2675216"/>
    <lineage>
        <taxon>Bacteria</taxon>
        <taxon>Bacillati</taxon>
        <taxon>Actinomycetota</taxon>
        <taxon>Actinomycetes</taxon>
        <taxon>Mycobacteriales</taxon>
        <taxon>Corynebacteriaceae</taxon>
        <taxon>Corynebacterium</taxon>
    </lineage>
</organism>
<dbReference type="GO" id="GO:0005886">
    <property type="term" value="C:plasma membrane"/>
    <property type="evidence" value="ECO:0007669"/>
    <property type="project" value="UniProtKB-SubCell"/>
</dbReference>
<dbReference type="KEGG" id="ckw:CKALI_03810"/>